<keyword evidence="3" id="KW-1185">Reference proteome</keyword>
<proteinExistence type="predicted"/>
<dbReference type="Proteomes" id="UP000824469">
    <property type="component" value="Unassembled WGS sequence"/>
</dbReference>
<feature type="compositionally biased region" description="Basic and acidic residues" evidence="1">
    <location>
        <begin position="50"/>
        <end position="59"/>
    </location>
</feature>
<evidence type="ECO:0000313" key="2">
    <source>
        <dbReference type="EMBL" id="KAH9298063.1"/>
    </source>
</evidence>
<protein>
    <submittedName>
        <fullName evidence="2">Uncharacterized protein</fullName>
    </submittedName>
</protein>
<dbReference type="EMBL" id="JAHRHJ020000010">
    <property type="protein sequence ID" value="KAH9298063.1"/>
    <property type="molecule type" value="Genomic_DNA"/>
</dbReference>
<feature type="region of interest" description="Disordered" evidence="1">
    <location>
        <begin position="15"/>
        <end position="35"/>
    </location>
</feature>
<reference evidence="2 3" key="1">
    <citation type="journal article" date="2021" name="Nat. Plants">
        <title>The Taxus genome provides insights into paclitaxel biosynthesis.</title>
        <authorList>
            <person name="Xiong X."/>
            <person name="Gou J."/>
            <person name="Liao Q."/>
            <person name="Li Y."/>
            <person name="Zhou Q."/>
            <person name="Bi G."/>
            <person name="Li C."/>
            <person name="Du R."/>
            <person name="Wang X."/>
            <person name="Sun T."/>
            <person name="Guo L."/>
            <person name="Liang H."/>
            <person name="Lu P."/>
            <person name="Wu Y."/>
            <person name="Zhang Z."/>
            <person name="Ro D.K."/>
            <person name="Shang Y."/>
            <person name="Huang S."/>
            <person name="Yan J."/>
        </authorList>
    </citation>
    <scope>NUCLEOTIDE SEQUENCE [LARGE SCALE GENOMIC DNA]</scope>
    <source>
        <strain evidence="2">Ta-2019</strain>
    </source>
</reference>
<dbReference type="AlphaFoldDB" id="A0AA38CG66"/>
<feature type="non-terminal residue" evidence="2">
    <location>
        <position position="1"/>
    </location>
</feature>
<feature type="region of interest" description="Disordered" evidence="1">
    <location>
        <begin position="47"/>
        <end position="70"/>
    </location>
</feature>
<name>A0AA38CG66_TAXCH</name>
<gene>
    <name evidence="2" type="ORF">KI387_029745</name>
</gene>
<feature type="non-terminal residue" evidence="2">
    <location>
        <position position="70"/>
    </location>
</feature>
<comment type="caution">
    <text evidence="2">The sequence shown here is derived from an EMBL/GenBank/DDBJ whole genome shotgun (WGS) entry which is preliminary data.</text>
</comment>
<evidence type="ECO:0000256" key="1">
    <source>
        <dbReference type="SAM" id="MobiDB-lite"/>
    </source>
</evidence>
<sequence>VGALSKRKYLRRKLLGADTRETEKRRAARHRPHVSYHERMRVWRGHRMKTRQDRDEKMISRMCGAPLTRR</sequence>
<evidence type="ECO:0000313" key="3">
    <source>
        <dbReference type="Proteomes" id="UP000824469"/>
    </source>
</evidence>
<organism evidence="2 3">
    <name type="scientific">Taxus chinensis</name>
    <name type="common">Chinese yew</name>
    <name type="synonym">Taxus wallichiana var. chinensis</name>
    <dbReference type="NCBI Taxonomy" id="29808"/>
    <lineage>
        <taxon>Eukaryota</taxon>
        <taxon>Viridiplantae</taxon>
        <taxon>Streptophyta</taxon>
        <taxon>Embryophyta</taxon>
        <taxon>Tracheophyta</taxon>
        <taxon>Spermatophyta</taxon>
        <taxon>Pinopsida</taxon>
        <taxon>Pinidae</taxon>
        <taxon>Conifers II</taxon>
        <taxon>Cupressales</taxon>
        <taxon>Taxaceae</taxon>
        <taxon>Taxus</taxon>
    </lineage>
</organism>
<accession>A0AA38CG66</accession>